<protein>
    <submittedName>
        <fullName evidence="3">Helix-turn-helix domain-containing protein</fullName>
    </submittedName>
</protein>
<dbReference type="RefSeq" id="WP_380134707.1">
    <property type="nucleotide sequence ID" value="NZ_JBHLUI010000002.1"/>
</dbReference>
<proteinExistence type="predicted"/>
<dbReference type="PROSITE" id="PS50943">
    <property type="entry name" value="HTH_CROC1"/>
    <property type="match status" value="1"/>
</dbReference>
<dbReference type="CDD" id="cd02209">
    <property type="entry name" value="cupin_XRE_C"/>
    <property type="match status" value="1"/>
</dbReference>
<feature type="domain" description="HTH cro/C1-type" evidence="2">
    <location>
        <begin position="19"/>
        <end position="73"/>
    </location>
</feature>
<dbReference type="SUPFAM" id="SSF47413">
    <property type="entry name" value="lambda repressor-like DNA-binding domains"/>
    <property type="match status" value="1"/>
</dbReference>
<keyword evidence="1" id="KW-0238">DNA-binding</keyword>
<reference evidence="3 4" key="1">
    <citation type="submission" date="2024-09" db="EMBL/GenBank/DDBJ databases">
        <authorList>
            <person name="Sun Q."/>
            <person name="Mori K."/>
        </authorList>
    </citation>
    <scope>NUCLEOTIDE SEQUENCE [LARGE SCALE GENOMIC DNA]</scope>
    <source>
        <strain evidence="3 4">TISTR 1856</strain>
    </source>
</reference>
<dbReference type="InterPro" id="IPR001387">
    <property type="entry name" value="Cro/C1-type_HTH"/>
</dbReference>
<evidence type="ECO:0000313" key="3">
    <source>
        <dbReference type="EMBL" id="MFB9376168.1"/>
    </source>
</evidence>
<dbReference type="InterPro" id="IPR050807">
    <property type="entry name" value="TransReg_Diox_bact_type"/>
</dbReference>
<dbReference type="EMBL" id="JBHMDM010000002">
    <property type="protein sequence ID" value="MFB9376168.1"/>
    <property type="molecule type" value="Genomic_DNA"/>
</dbReference>
<dbReference type="PANTHER" id="PTHR46797">
    <property type="entry name" value="HTH-TYPE TRANSCRIPTIONAL REGULATOR"/>
    <property type="match status" value="1"/>
</dbReference>
<dbReference type="SMART" id="SM00530">
    <property type="entry name" value="HTH_XRE"/>
    <property type="match status" value="1"/>
</dbReference>
<dbReference type="Gene3D" id="2.60.120.10">
    <property type="entry name" value="Jelly Rolls"/>
    <property type="match status" value="1"/>
</dbReference>
<gene>
    <name evidence="3" type="ORF">ACFFVI_04220</name>
</gene>
<keyword evidence="4" id="KW-1185">Reference proteome</keyword>
<evidence type="ECO:0000256" key="1">
    <source>
        <dbReference type="ARBA" id="ARBA00023125"/>
    </source>
</evidence>
<dbReference type="Pfam" id="PF01381">
    <property type="entry name" value="HTH_3"/>
    <property type="match status" value="1"/>
</dbReference>
<evidence type="ECO:0000259" key="2">
    <source>
        <dbReference type="PROSITE" id="PS50943"/>
    </source>
</evidence>
<evidence type="ECO:0000313" key="4">
    <source>
        <dbReference type="Proteomes" id="UP001589748"/>
    </source>
</evidence>
<dbReference type="InterPro" id="IPR010982">
    <property type="entry name" value="Lambda_DNA-bd_dom_sf"/>
</dbReference>
<dbReference type="InterPro" id="IPR014710">
    <property type="entry name" value="RmlC-like_jellyroll"/>
</dbReference>
<dbReference type="Gene3D" id="1.10.260.40">
    <property type="entry name" value="lambda repressor-like DNA-binding domains"/>
    <property type="match status" value="1"/>
</dbReference>
<comment type="caution">
    <text evidence="3">The sequence shown here is derived from an EMBL/GenBank/DDBJ whole genome shotgun (WGS) entry which is preliminary data.</text>
</comment>
<dbReference type="SUPFAM" id="SSF51182">
    <property type="entry name" value="RmlC-like cupins"/>
    <property type="match status" value="1"/>
</dbReference>
<dbReference type="CDD" id="cd00093">
    <property type="entry name" value="HTH_XRE"/>
    <property type="match status" value="1"/>
</dbReference>
<accession>A0ABV5LQ04</accession>
<dbReference type="InterPro" id="IPR011051">
    <property type="entry name" value="RmlC_Cupin_sf"/>
</dbReference>
<sequence>MRQGFGAVPDVDAVVRRRLRALRVARGWSLETMGARCFLSPSTLSRIETGGRRIALDQLVPLARALGVSLDDLVSVDDDEDVVIRPEPAHRAGVTTWVLSRDRAEAGVVVVKAAVAAGTAMGPRHQVHPGWEWFTVLAGRARLELGDRVVAVGPGEAAEFSTMVPHRVCAEPGDDLEILSIFNRDGQQAHLRTDPAATV</sequence>
<dbReference type="Pfam" id="PF07883">
    <property type="entry name" value="Cupin_2"/>
    <property type="match status" value="1"/>
</dbReference>
<dbReference type="InterPro" id="IPR013096">
    <property type="entry name" value="Cupin_2"/>
</dbReference>
<dbReference type="PANTHER" id="PTHR46797:SF1">
    <property type="entry name" value="METHYLPHOSPHONATE SYNTHASE"/>
    <property type="match status" value="1"/>
</dbReference>
<dbReference type="Proteomes" id="UP001589748">
    <property type="component" value="Unassembled WGS sequence"/>
</dbReference>
<organism evidence="3 4">
    <name type="scientific">Kineococcus gynurae</name>
    <dbReference type="NCBI Taxonomy" id="452979"/>
    <lineage>
        <taxon>Bacteria</taxon>
        <taxon>Bacillati</taxon>
        <taxon>Actinomycetota</taxon>
        <taxon>Actinomycetes</taxon>
        <taxon>Kineosporiales</taxon>
        <taxon>Kineosporiaceae</taxon>
        <taxon>Kineococcus</taxon>
    </lineage>
</organism>
<name>A0ABV5LQ04_9ACTN</name>